<dbReference type="GO" id="GO:0016020">
    <property type="term" value="C:membrane"/>
    <property type="evidence" value="ECO:0007669"/>
    <property type="project" value="InterPro"/>
</dbReference>
<dbReference type="GeneID" id="300413895"/>
<dbReference type="STRING" id="1123491.SAMN02745782_00463"/>
<dbReference type="Gene3D" id="1.20.120.1220">
    <property type="match status" value="1"/>
</dbReference>
<dbReference type="Proteomes" id="UP000190834">
    <property type="component" value="Unassembled WGS sequence"/>
</dbReference>
<reference evidence="4" key="1">
    <citation type="submission" date="2017-02" db="EMBL/GenBank/DDBJ databases">
        <authorList>
            <person name="Varghese N."/>
            <person name="Submissions S."/>
        </authorList>
    </citation>
    <scope>NUCLEOTIDE SEQUENCE [LARGE SCALE GENOMIC DNA]</scope>
    <source>
        <strain evidence="4">DSM 19608</strain>
    </source>
</reference>
<keyword evidence="1" id="KW-1133">Transmembrane helix</keyword>
<evidence type="ECO:0000259" key="2">
    <source>
        <dbReference type="Pfam" id="PF01478"/>
    </source>
</evidence>
<dbReference type="RefSeq" id="WP_078924871.1">
    <property type="nucleotide sequence ID" value="NZ_FUXB01000002.1"/>
</dbReference>
<feature type="domain" description="Prepilin type IV endopeptidase peptidase" evidence="2">
    <location>
        <begin position="3"/>
        <end position="102"/>
    </location>
</feature>
<dbReference type="AlphaFoldDB" id="A0A1T4L450"/>
<evidence type="ECO:0000313" key="3">
    <source>
        <dbReference type="EMBL" id="SJZ49290.1"/>
    </source>
</evidence>
<dbReference type="InterPro" id="IPR000045">
    <property type="entry name" value="Prepilin_IV_endopep_pep"/>
</dbReference>
<sequence>MSLFFIGLLLVASFYDIKTMRVPNLLSFTLMLLPLISYVFYSEVNINFDMNAILVTLLLTVPGYLKGSFGAADIKILLGISCILSLLDMLIFLSVCFIVFSIYSPLFFNKRQEAPFVPSLFFTYGVYGFITL</sequence>
<dbReference type="EMBL" id="FUXB01000002">
    <property type="protein sequence ID" value="SJZ49290.1"/>
    <property type="molecule type" value="Genomic_DNA"/>
</dbReference>
<feature type="transmembrane region" description="Helical" evidence="1">
    <location>
        <begin position="114"/>
        <end position="130"/>
    </location>
</feature>
<dbReference type="Pfam" id="PF01478">
    <property type="entry name" value="Peptidase_A24"/>
    <property type="match status" value="1"/>
</dbReference>
<gene>
    <name evidence="3" type="ORF">SAMN02745782_00463</name>
</gene>
<evidence type="ECO:0000313" key="4">
    <source>
        <dbReference type="Proteomes" id="UP000190834"/>
    </source>
</evidence>
<name>A0A1T4L450_VIBCI</name>
<keyword evidence="4" id="KW-1185">Reference proteome</keyword>
<feature type="transmembrane region" description="Helical" evidence="1">
    <location>
        <begin position="77"/>
        <end position="102"/>
    </location>
</feature>
<accession>A0A1T4L450</accession>
<keyword evidence="1" id="KW-0472">Membrane</keyword>
<dbReference type="OrthoDB" id="5741210at2"/>
<feature type="transmembrane region" description="Helical" evidence="1">
    <location>
        <begin position="48"/>
        <end position="65"/>
    </location>
</feature>
<keyword evidence="1" id="KW-0812">Transmembrane</keyword>
<organism evidence="3 4">
    <name type="scientific">Vibrio cincinnatiensis DSM 19608</name>
    <dbReference type="NCBI Taxonomy" id="1123491"/>
    <lineage>
        <taxon>Bacteria</taxon>
        <taxon>Pseudomonadati</taxon>
        <taxon>Pseudomonadota</taxon>
        <taxon>Gammaproteobacteria</taxon>
        <taxon>Vibrionales</taxon>
        <taxon>Vibrionaceae</taxon>
        <taxon>Vibrio</taxon>
    </lineage>
</organism>
<feature type="transmembrane region" description="Helical" evidence="1">
    <location>
        <begin position="24"/>
        <end position="41"/>
    </location>
</feature>
<evidence type="ECO:0000256" key="1">
    <source>
        <dbReference type="SAM" id="Phobius"/>
    </source>
</evidence>
<protein>
    <submittedName>
        <fullName evidence="3">Type IV leader peptidase family protein</fullName>
    </submittedName>
</protein>
<dbReference type="GO" id="GO:0004190">
    <property type="term" value="F:aspartic-type endopeptidase activity"/>
    <property type="evidence" value="ECO:0007669"/>
    <property type="project" value="InterPro"/>
</dbReference>
<proteinExistence type="predicted"/>